<proteinExistence type="predicted"/>
<dbReference type="EMBL" id="KD247267">
    <property type="protein sequence ID" value="EMS49089.1"/>
    <property type="molecule type" value="Genomic_DNA"/>
</dbReference>
<dbReference type="AlphaFoldDB" id="M7ZM01"/>
<dbReference type="OMA" id="GEWLCYL"/>
<evidence type="ECO:0000313" key="2">
    <source>
        <dbReference type="EMBL" id="EMS49089.1"/>
    </source>
</evidence>
<organism evidence="2">
    <name type="scientific">Triticum urartu</name>
    <name type="common">Red wild einkorn</name>
    <name type="synonym">Crithodium urartu</name>
    <dbReference type="NCBI Taxonomy" id="4572"/>
    <lineage>
        <taxon>Eukaryota</taxon>
        <taxon>Viridiplantae</taxon>
        <taxon>Streptophyta</taxon>
        <taxon>Embryophyta</taxon>
        <taxon>Tracheophyta</taxon>
        <taxon>Spermatophyta</taxon>
        <taxon>Magnoliopsida</taxon>
        <taxon>Liliopsida</taxon>
        <taxon>Poales</taxon>
        <taxon>Poaceae</taxon>
        <taxon>BOP clade</taxon>
        <taxon>Pooideae</taxon>
        <taxon>Triticodae</taxon>
        <taxon>Triticeae</taxon>
        <taxon>Triticinae</taxon>
        <taxon>Triticum</taxon>
    </lineage>
</organism>
<reference evidence="2" key="1">
    <citation type="journal article" date="2013" name="Nature">
        <title>Draft genome of the wheat A-genome progenitor Triticum urartu.</title>
        <authorList>
            <person name="Ling H.Q."/>
            <person name="Zhao S."/>
            <person name="Liu D."/>
            <person name="Wang J."/>
            <person name="Sun H."/>
            <person name="Zhang C."/>
            <person name="Fan H."/>
            <person name="Li D."/>
            <person name="Dong L."/>
            <person name="Tao Y."/>
            <person name="Gao C."/>
            <person name="Wu H."/>
            <person name="Li Y."/>
            <person name="Cui Y."/>
            <person name="Guo X."/>
            <person name="Zheng S."/>
            <person name="Wang B."/>
            <person name="Yu K."/>
            <person name="Liang Q."/>
            <person name="Yang W."/>
            <person name="Lou X."/>
            <person name="Chen J."/>
            <person name="Feng M."/>
            <person name="Jian J."/>
            <person name="Zhang X."/>
            <person name="Luo G."/>
            <person name="Jiang Y."/>
            <person name="Liu J."/>
            <person name="Wang Z."/>
            <person name="Sha Y."/>
            <person name="Zhang B."/>
            <person name="Wu H."/>
            <person name="Tang D."/>
            <person name="Shen Q."/>
            <person name="Xue P."/>
            <person name="Zou S."/>
            <person name="Wang X."/>
            <person name="Liu X."/>
            <person name="Wang F."/>
            <person name="Yang Y."/>
            <person name="An X."/>
            <person name="Dong Z."/>
            <person name="Zhang K."/>
            <person name="Zhang X."/>
            <person name="Luo M.C."/>
            <person name="Dvorak J."/>
            <person name="Tong Y."/>
            <person name="Wang J."/>
            <person name="Yang H."/>
            <person name="Li Z."/>
            <person name="Wang D."/>
            <person name="Zhang A."/>
            <person name="Wang J."/>
        </authorList>
    </citation>
    <scope>NUCLEOTIDE SEQUENCE</scope>
</reference>
<protein>
    <submittedName>
        <fullName evidence="2">Uncharacterized protein</fullName>
    </submittedName>
</protein>
<name>M7ZM01_TRIUA</name>
<gene>
    <name evidence="2" type="ORF">TRIUR3_01805</name>
</gene>
<feature type="region of interest" description="Disordered" evidence="1">
    <location>
        <begin position="105"/>
        <end position="126"/>
    </location>
</feature>
<accession>M7ZM01</accession>
<sequence length="144" mass="14782">MTALARIHGEKRALTTLDDSSDSGTPLKATTAITAGTSRPVAIINTGLVHDTCTCATRKIQSVKPFCEIPTPRGAKRKTGRDQLLYLGLAVEGDGGAVAEGHGGVAGRRVWPDPEAAAGDPGLEGEEGAEPVLCLDAAHVEASL</sequence>
<evidence type="ECO:0000256" key="1">
    <source>
        <dbReference type="SAM" id="MobiDB-lite"/>
    </source>
</evidence>